<name>A0A238ZV94_9FIRM</name>
<evidence type="ECO:0000313" key="2">
    <source>
        <dbReference type="Proteomes" id="UP000198304"/>
    </source>
</evidence>
<dbReference type="EMBL" id="FZOJ01000001">
    <property type="protein sequence ID" value="SNR87376.1"/>
    <property type="molecule type" value="Genomic_DNA"/>
</dbReference>
<dbReference type="Gene3D" id="1.10.10.10">
    <property type="entry name" value="Winged helix-like DNA-binding domain superfamily/Winged helix DNA-binding domain"/>
    <property type="match status" value="1"/>
</dbReference>
<reference evidence="1 2" key="1">
    <citation type="submission" date="2017-06" db="EMBL/GenBank/DDBJ databases">
        <authorList>
            <person name="Kim H.J."/>
            <person name="Triplett B.A."/>
        </authorList>
    </citation>
    <scope>NUCLEOTIDE SEQUENCE [LARGE SCALE GENOMIC DNA]</scope>
    <source>
        <strain evidence="1 2">SCA</strain>
    </source>
</reference>
<protein>
    <submittedName>
        <fullName evidence="1">Regulatory protein, crp family</fullName>
    </submittedName>
</protein>
<sequence>MILSMADEENKVTLSMSKKDLADYIGTSQETFGKFIVIIVDKN</sequence>
<accession>A0A238ZV94</accession>
<evidence type="ECO:0000313" key="1">
    <source>
        <dbReference type="EMBL" id="SNR87376.1"/>
    </source>
</evidence>
<gene>
    <name evidence="1" type="ORF">SAMN05446037_1001158</name>
</gene>
<dbReference type="InterPro" id="IPR036388">
    <property type="entry name" value="WH-like_DNA-bd_sf"/>
</dbReference>
<keyword evidence="2" id="KW-1185">Reference proteome</keyword>
<dbReference type="AlphaFoldDB" id="A0A238ZV94"/>
<organism evidence="1 2">
    <name type="scientific">Anaerovirgula multivorans</name>
    <dbReference type="NCBI Taxonomy" id="312168"/>
    <lineage>
        <taxon>Bacteria</taxon>
        <taxon>Bacillati</taxon>
        <taxon>Bacillota</taxon>
        <taxon>Clostridia</taxon>
        <taxon>Peptostreptococcales</taxon>
        <taxon>Natronincolaceae</taxon>
        <taxon>Anaerovirgula</taxon>
    </lineage>
</organism>
<dbReference type="Proteomes" id="UP000198304">
    <property type="component" value="Unassembled WGS sequence"/>
</dbReference>
<proteinExistence type="predicted"/>